<feature type="transmembrane region" description="Helical" evidence="9">
    <location>
        <begin position="328"/>
        <end position="348"/>
    </location>
</feature>
<evidence type="ECO:0000256" key="6">
    <source>
        <dbReference type="ARBA" id="ARBA00022989"/>
    </source>
</evidence>
<reference evidence="10 11" key="1">
    <citation type="submission" date="2020-09" db="EMBL/GenBank/DDBJ databases">
        <title>Novel species in genus Gordonia.</title>
        <authorList>
            <person name="Zhang G."/>
        </authorList>
    </citation>
    <scope>NUCLEOTIDE SEQUENCE [LARGE SCALE GENOMIC DNA]</scope>
    <source>
        <strain evidence="10 11">ON-33</strain>
    </source>
</reference>
<evidence type="ECO:0000256" key="2">
    <source>
        <dbReference type="ARBA" id="ARBA00022475"/>
    </source>
</evidence>
<evidence type="ECO:0000256" key="8">
    <source>
        <dbReference type="SAM" id="MobiDB-lite"/>
    </source>
</evidence>
<keyword evidence="6 9" id="KW-1133">Transmembrane helix</keyword>
<evidence type="ECO:0000256" key="7">
    <source>
        <dbReference type="ARBA" id="ARBA00023136"/>
    </source>
</evidence>
<evidence type="ECO:0000313" key="11">
    <source>
        <dbReference type="Proteomes" id="UP000602395"/>
    </source>
</evidence>
<evidence type="ECO:0000256" key="4">
    <source>
        <dbReference type="ARBA" id="ARBA00022679"/>
    </source>
</evidence>
<dbReference type="PANTHER" id="PTHR33908:SF11">
    <property type="entry name" value="MEMBRANE PROTEIN"/>
    <property type="match status" value="1"/>
</dbReference>
<sequence>MTRRQIIALFVVVWIIYLTLGVYLATDVRFFMGDSLSRVQSAQSVLFSRDPHVSAIGFIFTPLTAIIQLPLTALSPIFPAMTTSAISAAVMSSAFMAGSVIQLSGIGRDRGIERRILIPVTICYAINPMIVFYAANGMSEAPYLFFLAWGARRGMRWIDTDDVHELVTAGMALGFAYLTRYDGAAASLATGIVVAVVSYRRSPRATRVTRAILDMGLVALPSAVAFLGWALTSWLITGEFFAQVASQYGNASILELSGGSGSANAFQALKFSIVEVLILAPLFPLLLAIVWNVRRRWGRMGPLLAPVPLIGGVLFFQIWSYARGTTFGFLRFYITVVLLATITALIAVPARRSTPFRRKGANARMPDMVVARTKGHFALGVAAVIAMVVAVPVTAWGMTSTKYAPQEFALQQVVFPDPDSTDQKVLDAQRTLRSFSTERSLAQYLDSLDLPQGSVLCDTVYGFAVIAQSRHPKRFVIPSDEDFDETVNNPAAHGVRLMLAVPVTGRGASDALNIRYPTLYENGGGIGVLMLEAPNQGVDLPDWRVYRVTPAAELTESEQLKTDQAEASGDSDDDATG</sequence>
<keyword evidence="3" id="KW-0328">Glycosyltransferase</keyword>
<feature type="transmembrane region" description="Helical" evidence="9">
    <location>
        <begin position="6"/>
        <end position="32"/>
    </location>
</feature>
<keyword evidence="7 9" id="KW-0472">Membrane</keyword>
<dbReference type="Proteomes" id="UP000602395">
    <property type="component" value="Unassembled WGS sequence"/>
</dbReference>
<feature type="transmembrane region" description="Helical" evidence="9">
    <location>
        <begin position="181"/>
        <end position="199"/>
    </location>
</feature>
<evidence type="ECO:0000256" key="3">
    <source>
        <dbReference type="ARBA" id="ARBA00022676"/>
    </source>
</evidence>
<comment type="caution">
    <text evidence="10">The sequence shown here is derived from an EMBL/GenBank/DDBJ whole genome shotgun (WGS) entry which is preliminary data.</text>
</comment>
<feature type="transmembrane region" description="Helical" evidence="9">
    <location>
        <begin position="116"/>
        <end position="135"/>
    </location>
</feature>
<dbReference type="EMBL" id="JACWMS010000001">
    <property type="protein sequence ID" value="MBD1319118.1"/>
    <property type="molecule type" value="Genomic_DNA"/>
</dbReference>
<comment type="subcellular location">
    <subcellularLocation>
        <location evidence="1">Cell membrane</location>
        <topology evidence="1">Multi-pass membrane protein</topology>
    </subcellularLocation>
</comment>
<keyword evidence="4" id="KW-0808">Transferase</keyword>
<feature type="transmembrane region" description="Helical" evidence="9">
    <location>
        <begin position="53"/>
        <end position="71"/>
    </location>
</feature>
<feature type="transmembrane region" description="Helical" evidence="9">
    <location>
        <begin position="211"/>
        <end position="231"/>
    </location>
</feature>
<accession>A0ABR7W8I7</accession>
<feature type="transmembrane region" description="Helical" evidence="9">
    <location>
        <begin position="303"/>
        <end position="322"/>
    </location>
</feature>
<evidence type="ECO:0000256" key="5">
    <source>
        <dbReference type="ARBA" id="ARBA00022692"/>
    </source>
</evidence>
<feature type="transmembrane region" description="Helical" evidence="9">
    <location>
        <begin position="377"/>
        <end position="398"/>
    </location>
</feature>
<evidence type="ECO:0000256" key="9">
    <source>
        <dbReference type="SAM" id="Phobius"/>
    </source>
</evidence>
<protein>
    <submittedName>
        <fullName evidence="10">Glycosyltransferase family 39 protein</fullName>
    </submittedName>
</protein>
<dbReference type="RefSeq" id="WP_190266027.1">
    <property type="nucleotide sequence ID" value="NZ_BAABAD010000003.1"/>
</dbReference>
<proteinExistence type="predicted"/>
<feature type="region of interest" description="Disordered" evidence="8">
    <location>
        <begin position="554"/>
        <end position="577"/>
    </location>
</feature>
<keyword evidence="11" id="KW-1185">Reference proteome</keyword>
<gene>
    <name evidence="10" type="ORF">IDF66_05940</name>
</gene>
<dbReference type="InterPro" id="IPR050297">
    <property type="entry name" value="LipidA_mod_glycosyltrf_83"/>
</dbReference>
<evidence type="ECO:0000256" key="1">
    <source>
        <dbReference type="ARBA" id="ARBA00004651"/>
    </source>
</evidence>
<keyword evidence="5 9" id="KW-0812">Transmembrane</keyword>
<evidence type="ECO:0000313" key="10">
    <source>
        <dbReference type="EMBL" id="MBD1319118.1"/>
    </source>
</evidence>
<organism evidence="10 11">
    <name type="scientific">Gordonia hankookensis</name>
    <dbReference type="NCBI Taxonomy" id="589403"/>
    <lineage>
        <taxon>Bacteria</taxon>
        <taxon>Bacillati</taxon>
        <taxon>Actinomycetota</taxon>
        <taxon>Actinomycetes</taxon>
        <taxon>Mycobacteriales</taxon>
        <taxon>Gordoniaceae</taxon>
        <taxon>Gordonia</taxon>
    </lineage>
</organism>
<dbReference type="PANTHER" id="PTHR33908">
    <property type="entry name" value="MANNOSYLTRANSFERASE YKCB-RELATED"/>
    <property type="match status" value="1"/>
</dbReference>
<name>A0ABR7W8I7_9ACTN</name>
<feature type="transmembrane region" description="Helical" evidence="9">
    <location>
        <begin position="271"/>
        <end position="291"/>
    </location>
</feature>
<keyword evidence="2" id="KW-1003">Cell membrane</keyword>